<evidence type="ECO:0000313" key="5">
    <source>
        <dbReference type="Proteomes" id="UP001443914"/>
    </source>
</evidence>
<dbReference type="AlphaFoldDB" id="A0AAW1NFQ5"/>
<dbReference type="GO" id="GO:0006353">
    <property type="term" value="P:DNA-templated transcription termination"/>
    <property type="evidence" value="ECO:0007669"/>
    <property type="project" value="UniProtKB-KW"/>
</dbReference>
<dbReference type="Pfam" id="PF02536">
    <property type="entry name" value="mTERF"/>
    <property type="match status" value="1"/>
</dbReference>
<keyword evidence="3" id="KW-0809">Transit peptide</keyword>
<keyword evidence="5" id="KW-1185">Reference proteome</keyword>
<dbReference type="SMART" id="SM00733">
    <property type="entry name" value="Mterf"/>
    <property type="match status" value="5"/>
</dbReference>
<proteinExistence type="inferred from homology"/>
<keyword evidence="2" id="KW-0806">Transcription termination</keyword>
<dbReference type="FunFam" id="1.25.70.10:FF:000001">
    <property type="entry name" value="Mitochondrial transcription termination factor-like"/>
    <property type="match status" value="1"/>
</dbReference>
<accession>A0AAW1NFQ5</accession>
<comment type="similarity">
    <text evidence="1">Belongs to the mTERF family.</text>
</comment>
<comment type="caution">
    <text evidence="4">The sequence shown here is derived from an EMBL/GenBank/DDBJ whole genome shotgun (WGS) entry which is preliminary data.</text>
</comment>
<dbReference type="PANTHER" id="PTHR13068:SF231">
    <property type="entry name" value="TRANSCRIPTION TERMINATION FACTOR MTERF2, CHLOROPLASTIC-LIKE"/>
    <property type="match status" value="1"/>
</dbReference>
<dbReference type="Proteomes" id="UP001443914">
    <property type="component" value="Unassembled WGS sequence"/>
</dbReference>
<name>A0AAW1NFQ5_SAPOF</name>
<dbReference type="EMBL" id="JBDFQZ010000001">
    <property type="protein sequence ID" value="KAK9755433.1"/>
    <property type="molecule type" value="Genomic_DNA"/>
</dbReference>
<sequence>MLRICSNFSQIKPLNFLHNFQHLLNYATTSISTSIDASTTQSFTNYLVNSLGFSNQQALSISNRANNFKLSPNSQVVVDFFEKQGFDDTQIRKIVSSYPRILCSKVDKTLIPKFKLFQDLGFSGSDLVRVVSLNPKILVHKLTPVIADLRIILGSDENLVQFFLKSNRYTTSTSLKNLVSNVALLENDYGVCIELIRHNILQKQVFFMRNTNFFKKVVIRVAEELRIRPDSGMFLNGIFLLCCYSDESIESKRQLFRKFGWSDYHVCELIRRSPISFFPSEGNIGKKLAFFMNELGLDAEFLASHSALFTYSLEKRVLPRYRVLQVLEENGLLEYKFYTAVIKSEGRFLEMFVEPFKDVVPGIHELYQSSKDCSVFGSLST</sequence>
<dbReference type="InterPro" id="IPR003690">
    <property type="entry name" value="MTERF"/>
</dbReference>
<dbReference type="PANTHER" id="PTHR13068">
    <property type="entry name" value="CGI-12 PROTEIN-RELATED"/>
    <property type="match status" value="1"/>
</dbReference>
<organism evidence="4 5">
    <name type="scientific">Saponaria officinalis</name>
    <name type="common">Common soapwort</name>
    <name type="synonym">Lychnis saponaria</name>
    <dbReference type="NCBI Taxonomy" id="3572"/>
    <lineage>
        <taxon>Eukaryota</taxon>
        <taxon>Viridiplantae</taxon>
        <taxon>Streptophyta</taxon>
        <taxon>Embryophyta</taxon>
        <taxon>Tracheophyta</taxon>
        <taxon>Spermatophyta</taxon>
        <taxon>Magnoliopsida</taxon>
        <taxon>eudicotyledons</taxon>
        <taxon>Gunneridae</taxon>
        <taxon>Pentapetalae</taxon>
        <taxon>Caryophyllales</taxon>
        <taxon>Caryophyllaceae</taxon>
        <taxon>Caryophylleae</taxon>
        <taxon>Saponaria</taxon>
    </lineage>
</organism>
<evidence type="ECO:0000256" key="2">
    <source>
        <dbReference type="ARBA" id="ARBA00022472"/>
    </source>
</evidence>
<dbReference type="InterPro" id="IPR038538">
    <property type="entry name" value="MTERF_sf"/>
</dbReference>
<evidence type="ECO:0000313" key="4">
    <source>
        <dbReference type="EMBL" id="KAK9755433.1"/>
    </source>
</evidence>
<reference evidence="4" key="1">
    <citation type="submission" date="2024-03" db="EMBL/GenBank/DDBJ databases">
        <title>WGS assembly of Saponaria officinalis var. Norfolk2.</title>
        <authorList>
            <person name="Jenkins J."/>
            <person name="Shu S."/>
            <person name="Grimwood J."/>
            <person name="Barry K."/>
            <person name="Goodstein D."/>
            <person name="Schmutz J."/>
            <person name="Leebens-Mack J."/>
            <person name="Osbourn A."/>
        </authorList>
    </citation>
    <scope>NUCLEOTIDE SEQUENCE [LARGE SCALE GENOMIC DNA]</scope>
    <source>
        <strain evidence="4">JIC</strain>
    </source>
</reference>
<dbReference type="GO" id="GO:0003676">
    <property type="term" value="F:nucleic acid binding"/>
    <property type="evidence" value="ECO:0007669"/>
    <property type="project" value="InterPro"/>
</dbReference>
<keyword evidence="2" id="KW-0805">Transcription regulation</keyword>
<dbReference type="Gene3D" id="1.25.70.10">
    <property type="entry name" value="Transcription termination factor 3, mitochondrial"/>
    <property type="match status" value="1"/>
</dbReference>
<keyword evidence="2" id="KW-0804">Transcription</keyword>
<evidence type="ECO:0000256" key="3">
    <source>
        <dbReference type="ARBA" id="ARBA00022946"/>
    </source>
</evidence>
<protein>
    <submittedName>
        <fullName evidence="4">Uncharacterized protein</fullName>
    </submittedName>
</protein>
<gene>
    <name evidence="4" type="ORF">RND81_01G024600</name>
</gene>
<evidence type="ECO:0000256" key="1">
    <source>
        <dbReference type="ARBA" id="ARBA00007692"/>
    </source>
</evidence>